<evidence type="ECO:0000313" key="1">
    <source>
        <dbReference type="EMBL" id="KAG5379726.1"/>
    </source>
</evidence>
<dbReference type="EMBL" id="JADBGQ010000009">
    <property type="protein sequence ID" value="KAG5379726.1"/>
    <property type="molecule type" value="Genomic_DNA"/>
</dbReference>
<protein>
    <submittedName>
        <fullName evidence="1">Uncharacterized protein</fullName>
    </submittedName>
</protein>
<dbReference type="Proteomes" id="UP000823674">
    <property type="component" value="Chromosome A07"/>
</dbReference>
<organism evidence="1 2">
    <name type="scientific">Brassica rapa subsp. trilocularis</name>
    <dbReference type="NCBI Taxonomy" id="1813537"/>
    <lineage>
        <taxon>Eukaryota</taxon>
        <taxon>Viridiplantae</taxon>
        <taxon>Streptophyta</taxon>
        <taxon>Embryophyta</taxon>
        <taxon>Tracheophyta</taxon>
        <taxon>Spermatophyta</taxon>
        <taxon>Magnoliopsida</taxon>
        <taxon>eudicotyledons</taxon>
        <taxon>Gunneridae</taxon>
        <taxon>Pentapetalae</taxon>
        <taxon>rosids</taxon>
        <taxon>malvids</taxon>
        <taxon>Brassicales</taxon>
        <taxon>Brassicaceae</taxon>
        <taxon>Brassiceae</taxon>
        <taxon>Brassica</taxon>
    </lineage>
</organism>
<name>A0ABQ7KZG5_BRACM</name>
<keyword evidence="2" id="KW-1185">Reference proteome</keyword>
<reference evidence="1 2" key="1">
    <citation type="submission" date="2021-03" db="EMBL/GenBank/DDBJ databases">
        <authorList>
            <person name="King G.J."/>
            <person name="Bancroft I."/>
            <person name="Baten A."/>
            <person name="Bloomfield J."/>
            <person name="Borpatragohain P."/>
            <person name="He Z."/>
            <person name="Irish N."/>
            <person name="Irwin J."/>
            <person name="Liu K."/>
            <person name="Mauleon R.P."/>
            <person name="Moore J."/>
            <person name="Morris R."/>
            <person name="Ostergaard L."/>
            <person name="Wang B."/>
            <person name="Wells R."/>
        </authorList>
    </citation>
    <scope>NUCLEOTIDE SEQUENCE [LARGE SCALE GENOMIC DNA]</scope>
    <source>
        <strain evidence="1">R-o-18</strain>
        <tissue evidence="1">Leaf</tissue>
    </source>
</reference>
<accession>A0ABQ7KZG5</accession>
<gene>
    <name evidence="1" type="primary">A07g506700.1_BraROA</name>
    <name evidence="1" type="ORF">IGI04_027568</name>
</gene>
<proteinExistence type="predicted"/>
<sequence length="84" mass="9837">MQILLYHPHLPQVHRAIETYDSWWVTFICSSRRLTGKSPGCRRLTWKSSDDLHGSSPSDDLHCSRPWFYSEILVKPCLSWTTSM</sequence>
<comment type="caution">
    <text evidence="1">The sequence shown here is derived from an EMBL/GenBank/DDBJ whole genome shotgun (WGS) entry which is preliminary data.</text>
</comment>
<evidence type="ECO:0000313" key="2">
    <source>
        <dbReference type="Proteomes" id="UP000823674"/>
    </source>
</evidence>